<feature type="transmembrane region" description="Helical" evidence="7">
    <location>
        <begin position="603"/>
        <end position="622"/>
    </location>
</feature>
<feature type="transmembrane region" description="Helical" evidence="7">
    <location>
        <begin position="163"/>
        <end position="182"/>
    </location>
</feature>
<feature type="transmembrane region" description="Helical" evidence="7">
    <location>
        <begin position="294"/>
        <end position="317"/>
    </location>
</feature>
<evidence type="ECO:0000256" key="3">
    <source>
        <dbReference type="ARBA" id="ARBA00022475"/>
    </source>
</evidence>
<feature type="transmembrane region" description="Helical" evidence="7">
    <location>
        <begin position="98"/>
        <end position="121"/>
    </location>
</feature>
<dbReference type="PANTHER" id="PTHR30047:SF7">
    <property type="entry name" value="HIGH-AFFINITY CHOLINE TRANSPORT PROTEIN"/>
    <property type="match status" value="1"/>
</dbReference>
<dbReference type="PATRIC" id="fig|1227456.3.peg.2311"/>
<sequence>MTDATAAIAGHGYGSPVAGAVVVHGTNDERGHGSSHRSRQRQDYGSVSHIRAMSSQGAGPVETVLRSVLVPVCVIAGAAVVSVFFFPKVVGSLLTGRAILIVSLLFFGSGLAYVALLPITVDTDAEKARRDAPYLLRIRRLGWIGTLKGGVARLTDFLARQDPLTFGVPVAAFVLFFAAYSLAPSDTQSVVGTVESVLLFEFGWLFLGAMFLAVCYCLFLLVGPWGEIKLGGPDVEPTYTYPTYFAMFFTAGIAAGIVFWGPAEALFHYETPPPFLDAQPRSSGVVAGALTYAIFHYGLSAWSAYVVIGVPIAYFTYQRGAPLRVSSILTPFLGIDGLDSRWATLVDVLAVFATIGGIATSVALVGQQFLAGVSYQWGVSYGSVAPVLVVAGLTLIYVVSAQSGVHRGIRRIAGIAIVLFILFAALLIAVGPRSAVLDIGSAAVGGYVVDFVPMSLYLGGELVANEWVANWTVWNWSWWFSWAPFAGLFLAALSKGRRVRTVVLTGAVATSAATAVWFVLLGGTSLALQRSGTTDILAAIDSYATPEAVAGFPIFAALPLGQLLMFLFLALIIVFIVTSADTSTLVVAILATKRNRAPTTGSIVFWGLLQGGVAVAVLLVGGGEALQALAVLTGGPFAVLVVVALVGLTLTFRRHERGHRSPLARLRAAVRDRGIAGPSEVLREDD</sequence>
<comment type="caution">
    <text evidence="8">The sequence shown here is derived from an EMBL/GenBank/DDBJ whole genome shotgun (WGS) entry which is preliminary data.</text>
</comment>
<keyword evidence="3" id="KW-1003">Cell membrane</keyword>
<evidence type="ECO:0000313" key="8">
    <source>
        <dbReference type="EMBL" id="EMA52695.1"/>
    </source>
</evidence>
<dbReference type="InterPro" id="IPR000060">
    <property type="entry name" value="BCCT_transptr"/>
</dbReference>
<dbReference type="PANTHER" id="PTHR30047">
    <property type="entry name" value="HIGH-AFFINITY CHOLINE TRANSPORT PROTEIN-RELATED"/>
    <property type="match status" value="1"/>
</dbReference>
<keyword evidence="5 7" id="KW-1133">Transmembrane helix</keyword>
<keyword evidence="9" id="KW-1185">Reference proteome</keyword>
<feature type="transmembrane region" description="Helical" evidence="7">
    <location>
        <begin position="244"/>
        <end position="263"/>
    </location>
</feature>
<dbReference type="AlphaFoldDB" id="M0N7P6"/>
<reference evidence="8 9" key="1">
    <citation type="journal article" date="2014" name="PLoS Genet.">
        <title>Phylogenetically driven sequencing of extremely halophilic archaea reveals strategies for static and dynamic osmo-response.</title>
        <authorList>
            <person name="Becker E.A."/>
            <person name="Seitzer P.M."/>
            <person name="Tritt A."/>
            <person name="Larsen D."/>
            <person name="Krusor M."/>
            <person name="Yao A.I."/>
            <person name="Wu D."/>
            <person name="Madern D."/>
            <person name="Eisen J.A."/>
            <person name="Darling A.E."/>
            <person name="Facciotti M.T."/>
        </authorList>
    </citation>
    <scope>NUCLEOTIDE SEQUENCE [LARGE SCALE GENOMIC DNA]</scope>
    <source>
        <strain evidence="8 9">DSM 8989</strain>
    </source>
</reference>
<dbReference type="GO" id="GO:0005886">
    <property type="term" value="C:plasma membrane"/>
    <property type="evidence" value="ECO:0007669"/>
    <property type="project" value="UniProtKB-SubCell"/>
</dbReference>
<accession>M0N7P6</accession>
<feature type="transmembrane region" description="Helical" evidence="7">
    <location>
        <begin position="628"/>
        <end position="652"/>
    </location>
</feature>
<evidence type="ECO:0000256" key="5">
    <source>
        <dbReference type="ARBA" id="ARBA00022989"/>
    </source>
</evidence>
<keyword evidence="4 7" id="KW-0812">Transmembrane</keyword>
<evidence type="ECO:0000256" key="7">
    <source>
        <dbReference type="SAM" id="Phobius"/>
    </source>
</evidence>
<dbReference type="Pfam" id="PF02028">
    <property type="entry name" value="BCCT"/>
    <property type="match status" value="1"/>
</dbReference>
<keyword evidence="6 7" id="KW-0472">Membrane</keyword>
<dbReference type="STRING" id="1227456.C450_11378"/>
<comment type="subcellular location">
    <subcellularLocation>
        <location evidence="1">Cell membrane</location>
        <topology evidence="1">Multi-pass membrane protein</topology>
    </subcellularLocation>
</comment>
<evidence type="ECO:0000256" key="2">
    <source>
        <dbReference type="ARBA" id="ARBA00022448"/>
    </source>
</evidence>
<dbReference type="Proteomes" id="UP000011625">
    <property type="component" value="Unassembled WGS sequence"/>
</dbReference>
<evidence type="ECO:0000256" key="1">
    <source>
        <dbReference type="ARBA" id="ARBA00004651"/>
    </source>
</evidence>
<keyword evidence="2" id="KW-0813">Transport</keyword>
<evidence type="ECO:0000256" key="4">
    <source>
        <dbReference type="ARBA" id="ARBA00022692"/>
    </source>
</evidence>
<evidence type="ECO:0000256" key="6">
    <source>
        <dbReference type="ARBA" id="ARBA00023136"/>
    </source>
</evidence>
<feature type="transmembrane region" description="Helical" evidence="7">
    <location>
        <begin position="412"/>
        <end position="431"/>
    </location>
</feature>
<dbReference type="EMBL" id="AOME01000054">
    <property type="protein sequence ID" value="EMA52695.1"/>
    <property type="molecule type" value="Genomic_DNA"/>
</dbReference>
<dbReference type="GO" id="GO:0022857">
    <property type="term" value="F:transmembrane transporter activity"/>
    <property type="evidence" value="ECO:0007669"/>
    <property type="project" value="InterPro"/>
</dbReference>
<feature type="transmembrane region" description="Helical" evidence="7">
    <location>
        <begin position="476"/>
        <end position="494"/>
    </location>
</feature>
<feature type="transmembrane region" description="Helical" evidence="7">
    <location>
        <begin position="501"/>
        <end position="520"/>
    </location>
</feature>
<feature type="transmembrane region" description="Helical" evidence="7">
    <location>
        <begin position="342"/>
        <end position="366"/>
    </location>
</feature>
<feature type="transmembrane region" description="Helical" evidence="7">
    <location>
        <begin position="563"/>
        <end position="591"/>
    </location>
</feature>
<name>M0N7P6_9EURY</name>
<protein>
    <submittedName>
        <fullName evidence="8">Glycine betaine transporter BetL</fullName>
    </submittedName>
</protein>
<feature type="transmembrane region" description="Helical" evidence="7">
    <location>
        <begin position="202"/>
        <end position="223"/>
    </location>
</feature>
<evidence type="ECO:0000313" key="9">
    <source>
        <dbReference type="Proteomes" id="UP000011625"/>
    </source>
</evidence>
<proteinExistence type="predicted"/>
<feature type="transmembrane region" description="Helical" evidence="7">
    <location>
        <begin position="378"/>
        <end position="400"/>
    </location>
</feature>
<organism evidence="8 9">
    <name type="scientific">Halococcus salifodinae DSM 8989</name>
    <dbReference type="NCBI Taxonomy" id="1227456"/>
    <lineage>
        <taxon>Archaea</taxon>
        <taxon>Methanobacteriati</taxon>
        <taxon>Methanobacteriota</taxon>
        <taxon>Stenosarchaea group</taxon>
        <taxon>Halobacteria</taxon>
        <taxon>Halobacteriales</taxon>
        <taxon>Halococcaceae</taxon>
        <taxon>Halococcus</taxon>
    </lineage>
</organism>
<gene>
    <name evidence="8" type="ORF">C450_11378</name>
</gene>
<feature type="transmembrane region" description="Helical" evidence="7">
    <location>
        <begin position="63"/>
        <end position="86"/>
    </location>
</feature>